<evidence type="ECO:0000256" key="3">
    <source>
        <dbReference type="ARBA" id="ARBA00004123"/>
    </source>
</evidence>
<dbReference type="SMART" id="SM00360">
    <property type="entry name" value="RRM"/>
    <property type="match status" value="1"/>
</dbReference>
<comment type="function">
    <text evidence="2 9">PPIases accelerate the folding of proteins. It catalyzes the cis-trans isomerization of proline imidic peptide bonds in oligopeptides.</text>
</comment>
<feature type="compositionally biased region" description="Basic residues" evidence="10">
    <location>
        <begin position="392"/>
        <end position="418"/>
    </location>
</feature>
<dbReference type="CDD" id="cd12235">
    <property type="entry name" value="RRM_PPIL4"/>
    <property type="match status" value="1"/>
</dbReference>
<evidence type="ECO:0000313" key="15">
    <source>
        <dbReference type="Proteomes" id="UP000014760"/>
    </source>
</evidence>
<dbReference type="HOGENOM" id="CLU_018791_3_2_1"/>
<evidence type="ECO:0000313" key="13">
    <source>
        <dbReference type="EMBL" id="ELU11487.1"/>
    </source>
</evidence>
<comment type="similarity">
    <text evidence="9">Belongs to the cyclophilin-type PPIase family. PPIL4 subfamily.</text>
</comment>
<evidence type="ECO:0000256" key="9">
    <source>
        <dbReference type="RuleBase" id="RU365081"/>
    </source>
</evidence>
<evidence type="ECO:0000256" key="6">
    <source>
        <dbReference type="ARBA" id="ARBA00023235"/>
    </source>
</evidence>
<dbReference type="OrthoDB" id="2083at2759"/>
<dbReference type="PANTHER" id="PTHR45843:SF1">
    <property type="entry name" value="PEPTIDYL-PROLYL CIS-TRANS ISOMERASE-LIKE 4"/>
    <property type="match status" value="1"/>
</dbReference>
<dbReference type="FunCoup" id="R7UYX8">
    <property type="interactions" value="2285"/>
</dbReference>
<keyword evidence="7 9" id="KW-0539">Nucleus</keyword>
<dbReference type="STRING" id="283909.R7UYX8"/>
<dbReference type="EMBL" id="AMQN01000880">
    <property type="status" value="NOT_ANNOTATED_CDS"/>
    <property type="molecule type" value="Genomic_DNA"/>
</dbReference>
<dbReference type="AlphaFoldDB" id="R7UYX8"/>
<evidence type="ECO:0000313" key="14">
    <source>
        <dbReference type="EnsemblMetazoa" id="CapteP152742"/>
    </source>
</evidence>
<dbReference type="InterPro" id="IPR035542">
    <property type="entry name" value="CRIP"/>
</dbReference>
<comment type="subcellular location">
    <subcellularLocation>
        <location evidence="3 9">Nucleus</location>
    </subcellularLocation>
</comment>
<dbReference type="FunFam" id="2.40.100.10:FF:000015">
    <property type="entry name" value="Peptidyl-prolyl cis-trans isomerase"/>
    <property type="match status" value="1"/>
</dbReference>
<comment type="catalytic activity">
    <reaction evidence="1 9">
        <text>[protein]-peptidylproline (omega=180) = [protein]-peptidylproline (omega=0)</text>
        <dbReference type="Rhea" id="RHEA:16237"/>
        <dbReference type="Rhea" id="RHEA-COMP:10747"/>
        <dbReference type="Rhea" id="RHEA-COMP:10748"/>
        <dbReference type="ChEBI" id="CHEBI:83833"/>
        <dbReference type="ChEBI" id="CHEBI:83834"/>
        <dbReference type="EC" id="5.2.1.8"/>
    </reaction>
</comment>
<feature type="compositionally biased region" description="Basic residues" evidence="10">
    <location>
        <begin position="372"/>
        <end position="382"/>
    </location>
</feature>
<dbReference type="InterPro" id="IPR035538">
    <property type="entry name" value="Cyclophilin_PPIL4"/>
</dbReference>
<sequence length="450" mass="52242">MSVILETSIGDITVDLYTDERPRCCTNFLKLCKTKYYNFSLFHTVTRNLIAQTGDPTATGRGGDSVYAKLYGDQARFFEMELKPKIKHTKFGTLSMVNNGNDMHGSQFFITLSKDIDHLNGKHTVFGEVAEGFDVLQKFNETYVDKEGRPFQDIRILHTVILEDPFDDPSELSGFIPERSPSPTPEMLKSDRIAVGEKIDDFEGMAPEEIEEVVQDKHAKANAQILEIIGDLPDADVKPPDNVLFVCKLNPVTTDEDLEIIFSRFGPIKSCEVIREKKTLESLQYAFIEFEKEEDCESAYFKMDNVQIDERRIHVDFSQSVAKVKWKGKGKGVEIVEPDKDAGFTSAGYRIRDNSRKTKYEMVFEEDEAKHRSSTSKKKKRRSIDPGDQPRSHKKESRRRSRSHSPRHKREERRRRRSNSRERRDHSSSRDRHRKSRREDRRSRSRDRHR</sequence>
<dbReference type="GO" id="GO:0005634">
    <property type="term" value="C:nucleus"/>
    <property type="evidence" value="ECO:0007669"/>
    <property type="project" value="UniProtKB-SubCell"/>
</dbReference>
<dbReference type="FunFam" id="3.30.70.330:FF:000287">
    <property type="entry name" value="Peptidyl-prolyl cis-trans isomerase"/>
    <property type="match status" value="1"/>
</dbReference>
<dbReference type="SUPFAM" id="SSF54928">
    <property type="entry name" value="RNA-binding domain, RBD"/>
    <property type="match status" value="1"/>
</dbReference>
<feature type="region of interest" description="Disordered" evidence="10">
    <location>
        <begin position="362"/>
        <end position="450"/>
    </location>
</feature>
<dbReference type="PROSITE" id="PS50072">
    <property type="entry name" value="CSA_PPIASE_2"/>
    <property type="match status" value="1"/>
</dbReference>
<dbReference type="EnsemblMetazoa" id="CapteT152742">
    <property type="protein sequence ID" value="CapteP152742"/>
    <property type="gene ID" value="CapteG152742"/>
</dbReference>
<dbReference type="EMBL" id="AMQN01000879">
    <property type="status" value="NOT_ANNOTATED_CDS"/>
    <property type="molecule type" value="Genomic_DNA"/>
</dbReference>
<dbReference type="Pfam" id="PF00160">
    <property type="entry name" value="Pro_isomerase"/>
    <property type="match status" value="1"/>
</dbReference>
<protein>
    <recommendedName>
        <fullName evidence="9">Peptidyl-prolyl cis-trans isomerase</fullName>
        <shortName evidence="9">PPIase</shortName>
        <ecNumber evidence="9">5.2.1.8</ecNumber>
    </recommendedName>
</protein>
<keyword evidence="6 9" id="KW-0413">Isomerase</keyword>
<accession>R7UYX8</accession>
<evidence type="ECO:0000256" key="8">
    <source>
        <dbReference type="PROSITE-ProRule" id="PRU00176"/>
    </source>
</evidence>
<dbReference type="CDD" id="cd01921">
    <property type="entry name" value="cyclophilin_RRM"/>
    <property type="match status" value="1"/>
</dbReference>
<dbReference type="Gene3D" id="3.30.70.330">
    <property type="match status" value="1"/>
</dbReference>
<dbReference type="InterPro" id="IPR000504">
    <property type="entry name" value="RRM_dom"/>
</dbReference>
<evidence type="ECO:0000256" key="10">
    <source>
        <dbReference type="SAM" id="MobiDB-lite"/>
    </source>
</evidence>
<gene>
    <name evidence="13" type="ORF">CAPTEDRAFT_152742</name>
</gene>
<dbReference type="InterPro" id="IPR035979">
    <property type="entry name" value="RBD_domain_sf"/>
</dbReference>
<dbReference type="InterPro" id="IPR012677">
    <property type="entry name" value="Nucleotide-bd_a/b_plait_sf"/>
</dbReference>
<keyword evidence="4 8" id="KW-0694">RNA-binding</keyword>
<evidence type="ECO:0000256" key="2">
    <source>
        <dbReference type="ARBA" id="ARBA00002388"/>
    </source>
</evidence>
<feature type="domain" description="PPIase cyclophilin-type" evidence="11">
    <location>
        <begin position="1"/>
        <end position="161"/>
    </location>
</feature>
<feature type="compositionally biased region" description="Basic and acidic residues" evidence="10">
    <location>
        <begin position="419"/>
        <end position="430"/>
    </location>
</feature>
<dbReference type="SUPFAM" id="SSF50891">
    <property type="entry name" value="Cyclophilin-like"/>
    <property type="match status" value="1"/>
</dbReference>
<dbReference type="Gene3D" id="2.40.100.10">
    <property type="entry name" value="Cyclophilin-like"/>
    <property type="match status" value="1"/>
</dbReference>
<dbReference type="InterPro" id="IPR029000">
    <property type="entry name" value="Cyclophilin-like_dom_sf"/>
</dbReference>
<dbReference type="EMBL" id="KB296703">
    <property type="protein sequence ID" value="ELU11487.1"/>
    <property type="molecule type" value="Genomic_DNA"/>
</dbReference>
<dbReference type="EC" id="5.2.1.8" evidence="9"/>
<evidence type="ECO:0000259" key="11">
    <source>
        <dbReference type="PROSITE" id="PS50072"/>
    </source>
</evidence>
<keyword evidence="5 9" id="KW-0697">Rotamase</keyword>
<dbReference type="OMA" id="KMRHTRM"/>
<reference evidence="14" key="3">
    <citation type="submission" date="2015-06" db="UniProtKB">
        <authorList>
            <consortium name="EnsemblMetazoa"/>
        </authorList>
    </citation>
    <scope>IDENTIFICATION</scope>
</reference>
<evidence type="ECO:0000256" key="5">
    <source>
        <dbReference type="ARBA" id="ARBA00023110"/>
    </source>
</evidence>
<dbReference type="Pfam" id="PF00076">
    <property type="entry name" value="RRM_1"/>
    <property type="match status" value="1"/>
</dbReference>
<evidence type="ECO:0000256" key="1">
    <source>
        <dbReference type="ARBA" id="ARBA00000971"/>
    </source>
</evidence>
<organism evidence="13">
    <name type="scientific">Capitella teleta</name>
    <name type="common">Polychaete worm</name>
    <dbReference type="NCBI Taxonomy" id="283909"/>
    <lineage>
        <taxon>Eukaryota</taxon>
        <taxon>Metazoa</taxon>
        <taxon>Spiralia</taxon>
        <taxon>Lophotrochozoa</taxon>
        <taxon>Annelida</taxon>
        <taxon>Polychaeta</taxon>
        <taxon>Sedentaria</taxon>
        <taxon>Scolecida</taxon>
        <taxon>Capitellidae</taxon>
        <taxon>Capitella</taxon>
    </lineage>
</organism>
<dbReference type="GO" id="GO:0003723">
    <property type="term" value="F:RNA binding"/>
    <property type="evidence" value="ECO:0007669"/>
    <property type="project" value="UniProtKB-UniRule"/>
</dbReference>
<proteinExistence type="inferred from homology"/>
<reference evidence="13 15" key="2">
    <citation type="journal article" date="2013" name="Nature">
        <title>Insights into bilaterian evolution from three spiralian genomes.</title>
        <authorList>
            <person name="Simakov O."/>
            <person name="Marletaz F."/>
            <person name="Cho S.J."/>
            <person name="Edsinger-Gonzales E."/>
            <person name="Havlak P."/>
            <person name="Hellsten U."/>
            <person name="Kuo D.H."/>
            <person name="Larsson T."/>
            <person name="Lv J."/>
            <person name="Arendt D."/>
            <person name="Savage R."/>
            <person name="Osoegawa K."/>
            <person name="de Jong P."/>
            <person name="Grimwood J."/>
            <person name="Chapman J.A."/>
            <person name="Shapiro H."/>
            <person name="Aerts A."/>
            <person name="Otillar R.P."/>
            <person name="Terry A.Y."/>
            <person name="Boore J.L."/>
            <person name="Grigoriev I.V."/>
            <person name="Lindberg D.R."/>
            <person name="Seaver E.C."/>
            <person name="Weisblat D.A."/>
            <person name="Putnam N.H."/>
            <person name="Rokhsar D.S."/>
        </authorList>
    </citation>
    <scope>NUCLEOTIDE SEQUENCE</scope>
    <source>
        <strain evidence="13 15">I ESC-2004</strain>
    </source>
</reference>
<name>R7UYX8_CAPTE</name>
<feature type="domain" description="RRM" evidence="12">
    <location>
        <begin position="242"/>
        <end position="320"/>
    </location>
</feature>
<dbReference type="PRINTS" id="PR00153">
    <property type="entry name" value="CSAPPISMRASE"/>
</dbReference>
<dbReference type="InterPro" id="IPR002130">
    <property type="entry name" value="Cyclophilin-type_PPIase_dom"/>
</dbReference>
<reference evidence="15" key="1">
    <citation type="submission" date="2012-12" db="EMBL/GenBank/DDBJ databases">
        <authorList>
            <person name="Hellsten U."/>
            <person name="Grimwood J."/>
            <person name="Chapman J.A."/>
            <person name="Shapiro H."/>
            <person name="Aerts A."/>
            <person name="Otillar R.P."/>
            <person name="Terry A.Y."/>
            <person name="Boore J.L."/>
            <person name="Simakov O."/>
            <person name="Marletaz F."/>
            <person name="Cho S.-J."/>
            <person name="Edsinger-Gonzales E."/>
            <person name="Havlak P."/>
            <person name="Kuo D.-H."/>
            <person name="Larsson T."/>
            <person name="Lv J."/>
            <person name="Arendt D."/>
            <person name="Savage R."/>
            <person name="Osoegawa K."/>
            <person name="de Jong P."/>
            <person name="Lindberg D.R."/>
            <person name="Seaver E.C."/>
            <person name="Weisblat D.A."/>
            <person name="Putnam N.H."/>
            <person name="Grigoriev I.V."/>
            <person name="Rokhsar D.S."/>
        </authorList>
    </citation>
    <scope>NUCLEOTIDE SEQUENCE</scope>
    <source>
        <strain evidence="15">I ESC-2004</strain>
    </source>
</reference>
<evidence type="ECO:0000259" key="12">
    <source>
        <dbReference type="PROSITE" id="PS50102"/>
    </source>
</evidence>
<evidence type="ECO:0000256" key="7">
    <source>
        <dbReference type="ARBA" id="ARBA00023242"/>
    </source>
</evidence>
<dbReference type="Proteomes" id="UP000014760">
    <property type="component" value="Unassembled WGS sequence"/>
</dbReference>
<dbReference type="PROSITE" id="PS50102">
    <property type="entry name" value="RRM"/>
    <property type="match status" value="1"/>
</dbReference>
<keyword evidence="15" id="KW-1185">Reference proteome</keyword>
<dbReference type="GO" id="GO:0003755">
    <property type="term" value="F:peptidyl-prolyl cis-trans isomerase activity"/>
    <property type="evidence" value="ECO:0007669"/>
    <property type="project" value="UniProtKB-UniRule"/>
</dbReference>
<dbReference type="PANTHER" id="PTHR45843">
    <property type="entry name" value="PEPTIDYL-PROLYL CIS-TRANS ISOMERASE-LIKE 4"/>
    <property type="match status" value="1"/>
</dbReference>
<evidence type="ECO:0000256" key="4">
    <source>
        <dbReference type="ARBA" id="ARBA00022884"/>
    </source>
</evidence>